<dbReference type="GO" id="GO:0000049">
    <property type="term" value="F:tRNA binding"/>
    <property type="evidence" value="ECO:0007669"/>
    <property type="project" value="UniProtKB-UniRule"/>
</dbReference>
<proteinExistence type="predicted"/>
<dbReference type="InterPro" id="IPR002547">
    <property type="entry name" value="tRNA-bd_dom"/>
</dbReference>
<dbReference type="Gene3D" id="3.30.1940.10">
    <property type="entry name" value="YtpR-like"/>
    <property type="match status" value="1"/>
</dbReference>
<keyword evidence="2 3" id="KW-0694">RNA-binding</keyword>
<evidence type="ECO:0000256" key="2">
    <source>
        <dbReference type="ARBA" id="ARBA00022884"/>
    </source>
</evidence>
<feature type="domain" description="TRNA-binding" evidence="4">
    <location>
        <begin position="83"/>
        <end position="195"/>
    </location>
</feature>
<sequence length="201" mass="22188">MNLKYGIFYNVQFDTLLVTLNSDDKNLKTEQINDLIILKSNDLIVGFNILNVSKEIALKPGMVSENIQAVNFVENKLKDIYPLKQNSQFVIAEILEMHPIEGTHLNACKIKNNEGVVDVVTGAKNAYPGMITVMATNGTWLPNGNVITAGMMRGFPTVGMLCSAKELNLDGHKFNVDGVLDLGSTFQDQVGKSFWGVYETN</sequence>
<reference evidence="6" key="1">
    <citation type="submission" date="2018-02" db="EMBL/GenBank/DDBJ databases">
        <title>Firefly genomes illuminate parallel origins of bioluminescence in beetles.</title>
        <authorList>
            <person name="Fallon T.R."/>
            <person name="Lower S.E.S."/>
            <person name="Behringer M."/>
            <person name="Weng J.-K."/>
        </authorList>
    </citation>
    <scope>NUCLEOTIDE SEQUENCE [LARGE SCALE GENOMIC DNA]</scope>
</reference>
<dbReference type="PROSITE" id="PS50886">
    <property type="entry name" value="TRBD"/>
    <property type="match status" value="1"/>
</dbReference>
<dbReference type="InterPro" id="IPR033714">
    <property type="entry name" value="tRNA_bind_bactPheRS"/>
</dbReference>
<evidence type="ECO:0000313" key="6">
    <source>
        <dbReference type="Proteomes" id="UP000239250"/>
    </source>
</evidence>
<dbReference type="InterPro" id="IPR012340">
    <property type="entry name" value="NA-bd_OB-fold"/>
</dbReference>
<dbReference type="InterPro" id="IPR037154">
    <property type="entry name" value="YtpR-like_sf"/>
</dbReference>
<name>A0A2S0NL36_9MOLU</name>
<dbReference type="AlphaFoldDB" id="A0A2S0NL36"/>
<dbReference type="Gene3D" id="2.40.50.140">
    <property type="entry name" value="Nucleic acid-binding proteins"/>
    <property type="match status" value="1"/>
</dbReference>
<keyword evidence="1 3" id="KW-0820">tRNA-binding</keyword>
<dbReference type="NCBIfam" id="NF045760">
    <property type="entry name" value="YtpR"/>
    <property type="match status" value="1"/>
</dbReference>
<organism evidence="5 6">
    <name type="scientific">Williamsoniiplasma luminosum</name>
    <dbReference type="NCBI Taxonomy" id="214888"/>
    <lineage>
        <taxon>Bacteria</taxon>
        <taxon>Bacillati</taxon>
        <taxon>Mycoplasmatota</taxon>
        <taxon>Mollicutes</taxon>
        <taxon>Entomoplasmatales</taxon>
        <taxon>Williamsoniiplasma</taxon>
    </lineage>
</organism>
<accession>A0A2S0NL36</accession>
<evidence type="ECO:0000313" key="5">
    <source>
        <dbReference type="EMBL" id="AVP49719.1"/>
    </source>
</evidence>
<dbReference type="Proteomes" id="UP000239250">
    <property type="component" value="Chromosome"/>
</dbReference>
<evidence type="ECO:0000259" key="4">
    <source>
        <dbReference type="PROSITE" id="PS50886"/>
    </source>
</evidence>
<dbReference type="SUPFAM" id="SSF50249">
    <property type="entry name" value="Nucleic acid-binding proteins"/>
    <property type="match status" value="1"/>
</dbReference>
<gene>
    <name evidence="5" type="ORF">C5T88_04060</name>
</gene>
<evidence type="ECO:0000256" key="3">
    <source>
        <dbReference type="PROSITE-ProRule" id="PRU00209"/>
    </source>
</evidence>
<dbReference type="Pfam" id="PF01588">
    <property type="entry name" value="tRNA_bind"/>
    <property type="match status" value="1"/>
</dbReference>
<dbReference type="RefSeq" id="WP_303662259.1">
    <property type="nucleotide sequence ID" value="NZ_CP027019.1"/>
</dbReference>
<evidence type="ECO:0000256" key="1">
    <source>
        <dbReference type="ARBA" id="ARBA00022555"/>
    </source>
</evidence>
<protein>
    <recommendedName>
        <fullName evidence="4">tRNA-binding domain-containing protein</fullName>
    </recommendedName>
</protein>
<dbReference type="CDD" id="cd02796">
    <property type="entry name" value="tRNA_bind_bactPheRS"/>
    <property type="match status" value="1"/>
</dbReference>
<dbReference type="EMBL" id="CP027019">
    <property type="protein sequence ID" value="AVP49719.1"/>
    <property type="molecule type" value="Genomic_DNA"/>
</dbReference>